<keyword evidence="2" id="KW-1185">Reference proteome</keyword>
<proteinExistence type="predicted"/>
<dbReference type="Pfam" id="PF11528">
    <property type="entry name" value="DUF3224"/>
    <property type="match status" value="1"/>
</dbReference>
<dbReference type="EMBL" id="PEOG01000011">
    <property type="protein sequence ID" value="PIM54337.1"/>
    <property type="molecule type" value="Genomic_DNA"/>
</dbReference>
<dbReference type="AlphaFoldDB" id="A0A2G9CD62"/>
<protein>
    <recommendedName>
        <fullName evidence="3">DUF3224 domain-containing protein</fullName>
    </recommendedName>
</protein>
<reference evidence="1 2" key="1">
    <citation type="submission" date="2017-11" db="EMBL/GenBank/DDBJ databases">
        <title>Draft genome sequence of Mitsuaria sp. HWN-4.</title>
        <authorList>
            <person name="Gundlapally S.R."/>
        </authorList>
    </citation>
    <scope>NUCLEOTIDE SEQUENCE [LARGE SCALE GENOMIC DNA]</scope>
    <source>
        <strain evidence="1 2">HWN-4</strain>
    </source>
</reference>
<accession>A0A2G9CD62</accession>
<evidence type="ECO:0000313" key="2">
    <source>
        <dbReference type="Proteomes" id="UP000231501"/>
    </source>
</evidence>
<dbReference type="OrthoDB" id="69764at2"/>
<comment type="caution">
    <text evidence="1">The sequence shown here is derived from an EMBL/GenBank/DDBJ whole genome shotgun (WGS) entry which is preliminary data.</text>
</comment>
<dbReference type="InterPro" id="IPR021607">
    <property type="entry name" value="DUF3224"/>
</dbReference>
<evidence type="ECO:0008006" key="3">
    <source>
        <dbReference type="Google" id="ProtNLM"/>
    </source>
</evidence>
<dbReference type="InterPro" id="IPR023159">
    <property type="entry name" value="SO1590-like_sf"/>
</dbReference>
<gene>
    <name evidence="1" type="ORF">CS062_05385</name>
</gene>
<sequence>MTRIATGTFDVQLTPQPATPGHEASQVGRMAISKRFHGDLAGTSLGEMLAHRTEVAGSAGYVAMEHVEATLAGREGSFVLMHTGEMNRGQPTLTVQVVPDSGTGGLTGLSGRLSIDIRDGRHFYELAYELT</sequence>
<name>A0A2G9CD62_9BURK</name>
<evidence type="ECO:0000313" key="1">
    <source>
        <dbReference type="EMBL" id="PIM54337.1"/>
    </source>
</evidence>
<dbReference type="Proteomes" id="UP000231501">
    <property type="component" value="Unassembled WGS sequence"/>
</dbReference>
<dbReference type="Gene3D" id="2.40.350.10">
    <property type="entry name" value="SO1590-like"/>
    <property type="match status" value="1"/>
</dbReference>
<dbReference type="SUPFAM" id="SSF159238">
    <property type="entry name" value="SO1590-like"/>
    <property type="match status" value="1"/>
</dbReference>
<organism evidence="1 2">
    <name type="scientific">Roseateles chitinivorans</name>
    <dbReference type="NCBI Taxonomy" id="2917965"/>
    <lineage>
        <taxon>Bacteria</taxon>
        <taxon>Pseudomonadati</taxon>
        <taxon>Pseudomonadota</taxon>
        <taxon>Betaproteobacteria</taxon>
        <taxon>Burkholderiales</taxon>
        <taxon>Sphaerotilaceae</taxon>
        <taxon>Roseateles</taxon>
    </lineage>
</organism>
<dbReference type="RefSeq" id="WP_099860422.1">
    <property type="nucleotide sequence ID" value="NZ_PEOG01000011.1"/>
</dbReference>